<feature type="compositionally biased region" description="Polar residues" evidence="1">
    <location>
        <begin position="13"/>
        <end position="25"/>
    </location>
</feature>
<feature type="region of interest" description="Disordered" evidence="1">
    <location>
        <begin position="1"/>
        <end position="106"/>
    </location>
</feature>
<name>B9RMJ3_RICCO</name>
<protein>
    <submittedName>
        <fullName evidence="2">Uncharacterized protein</fullName>
    </submittedName>
</protein>
<feature type="compositionally biased region" description="Polar residues" evidence="1">
    <location>
        <begin position="36"/>
        <end position="60"/>
    </location>
</feature>
<reference evidence="3" key="1">
    <citation type="journal article" date="2010" name="Nat. Biotechnol.">
        <title>Draft genome sequence of the oilseed species Ricinus communis.</title>
        <authorList>
            <person name="Chan A.P."/>
            <person name="Crabtree J."/>
            <person name="Zhao Q."/>
            <person name="Lorenzi H."/>
            <person name="Orvis J."/>
            <person name="Puiu D."/>
            <person name="Melake-Berhan A."/>
            <person name="Jones K.M."/>
            <person name="Redman J."/>
            <person name="Chen G."/>
            <person name="Cahoon E.B."/>
            <person name="Gedil M."/>
            <person name="Stanke M."/>
            <person name="Haas B.J."/>
            <person name="Wortman J.R."/>
            <person name="Fraser-Liggett C.M."/>
            <person name="Ravel J."/>
            <person name="Rabinowicz P.D."/>
        </authorList>
    </citation>
    <scope>NUCLEOTIDE SEQUENCE [LARGE SCALE GENOMIC DNA]</scope>
    <source>
        <strain evidence="3">cv. Hale</strain>
    </source>
</reference>
<proteinExistence type="predicted"/>
<evidence type="ECO:0000256" key="1">
    <source>
        <dbReference type="SAM" id="MobiDB-lite"/>
    </source>
</evidence>
<evidence type="ECO:0000313" key="2">
    <source>
        <dbReference type="EMBL" id="EEF47516.1"/>
    </source>
</evidence>
<dbReference type="InParanoid" id="B9RMJ3"/>
<accession>B9RMJ3</accession>
<evidence type="ECO:0000313" key="3">
    <source>
        <dbReference type="Proteomes" id="UP000008311"/>
    </source>
</evidence>
<dbReference type="EMBL" id="EQ973789">
    <property type="protein sequence ID" value="EEF47516.1"/>
    <property type="molecule type" value="Genomic_DNA"/>
</dbReference>
<feature type="compositionally biased region" description="Gly residues" evidence="1">
    <location>
        <begin position="68"/>
        <end position="79"/>
    </location>
</feature>
<dbReference type="Proteomes" id="UP000008311">
    <property type="component" value="Unassembled WGS sequence"/>
</dbReference>
<feature type="compositionally biased region" description="Polar residues" evidence="1">
    <location>
        <begin position="173"/>
        <end position="191"/>
    </location>
</feature>
<feature type="region of interest" description="Disordered" evidence="1">
    <location>
        <begin position="167"/>
        <end position="191"/>
    </location>
</feature>
<sequence length="191" mass="20438">MMNTTIDGVRNRNVPSQVGNSGINLTTPITPPVTTNVSSASKSTGVTANIPNASQSTGRVVNSKGRSKGFGRGGVGRGRGNNIAASPAVYTPNNESTRQPHHPKRPRLNGLGCYINEQTGLARAAVIVPPAHFKHAFQPIDLGFKPPELKWKGKNVVITKQLQQEQAQMTMQNRRSAQQSADNVRHSSTAP</sequence>
<feature type="compositionally biased region" description="Low complexity" evidence="1">
    <location>
        <begin position="26"/>
        <end position="35"/>
    </location>
</feature>
<dbReference type="AlphaFoldDB" id="B9RMJ3"/>
<organism evidence="2 3">
    <name type="scientific">Ricinus communis</name>
    <name type="common">Castor bean</name>
    <dbReference type="NCBI Taxonomy" id="3988"/>
    <lineage>
        <taxon>Eukaryota</taxon>
        <taxon>Viridiplantae</taxon>
        <taxon>Streptophyta</taxon>
        <taxon>Embryophyta</taxon>
        <taxon>Tracheophyta</taxon>
        <taxon>Spermatophyta</taxon>
        <taxon>Magnoliopsida</taxon>
        <taxon>eudicotyledons</taxon>
        <taxon>Gunneridae</taxon>
        <taxon>Pentapetalae</taxon>
        <taxon>rosids</taxon>
        <taxon>fabids</taxon>
        <taxon>Malpighiales</taxon>
        <taxon>Euphorbiaceae</taxon>
        <taxon>Acalyphoideae</taxon>
        <taxon>Acalypheae</taxon>
        <taxon>Ricinus</taxon>
    </lineage>
</organism>
<gene>
    <name evidence="2" type="ORF">RCOM_1081150</name>
</gene>
<keyword evidence="3" id="KW-1185">Reference proteome</keyword>